<comment type="subcellular location">
    <subcellularLocation>
        <location evidence="1">Periplasm</location>
    </subcellularLocation>
</comment>
<evidence type="ECO:0000256" key="3">
    <source>
        <dbReference type="ARBA" id="ARBA00022723"/>
    </source>
</evidence>
<feature type="binding site" evidence="8">
    <location>
        <position position="107"/>
    </location>
    <ligand>
        <name>Cu cation</name>
        <dbReference type="ChEBI" id="CHEBI:23378"/>
    </ligand>
</feature>
<proteinExistence type="predicted"/>
<evidence type="ECO:0000256" key="4">
    <source>
        <dbReference type="ARBA" id="ARBA00022764"/>
    </source>
</evidence>
<dbReference type="PRINTS" id="PR00155">
    <property type="entry name" value="AMICYANIN"/>
</dbReference>
<keyword evidence="2" id="KW-0813">Transport</keyword>
<dbReference type="PRINTS" id="PR00156">
    <property type="entry name" value="COPPERBLUE"/>
</dbReference>
<evidence type="ECO:0000256" key="1">
    <source>
        <dbReference type="ARBA" id="ARBA00004418"/>
    </source>
</evidence>
<dbReference type="Proteomes" id="UP000219467">
    <property type="component" value="Unassembled WGS sequence"/>
</dbReference>
<accession>A0A285CZL1</accession>
<dbReference type="EMBL" id="OAOQ01000012">
    <property type="protein sequence ID" value="SNX72383.1"/>
    <property type="molecule type" value="Genomic_DNA"/>
</dbReference>
<feature type="binding site" evidence="8">
    <location>
        <position position="102"/>
    </location>
    <ligand>
        <name>Cu cation</name>
        <dbReference type="ChEBI" id="CHEBI:23378"/>
    </ligand>
</feature>
<dbReference type="Pfam" id="PF00127">
    <property type="entry name" value="Copper-bind"/>
    <property type="match status" value="1"/>
</dbReference>
<reference evidence="12" key="1">
    <citation type="submission" date="2017-08" db="EMBL/GenBank/DDBJ databases">
        <authorList>
            <person name="Varghese N."/>
            <person name="Submissions S."/>
        </authorList>
    </citation>
    <scope>NUCLEOTIDE SEQUENCE [LARGE SCALE GENOMIC DNA]</scope>
    <source>
        <strain evidence="12">JA234</strain>
    </source>
</reference>
<dbReference type="InterPro" id="IPR012745">
    <property type="entry name" value="Pseudoazurin"/>
</dbReference>
<feature type="domain" description="Blue (type 1) copper" evidence="10">
    <location>
        <begin position="27"/>
        <end position="113"/>
    </location>
</feature>
<dbReference type="InterPro" id="IPR000923">
    <property type="entry name" value="BlueCu_1"/>
</dbReference>
<feature type="signal peptide" evidence="9">
    <location>
        <begin position="1"/>
        <end position="21"/>
    </location>
</feature>
<comment type="cofactor">
    <cofactor evidence="8">
        <name>Cu cation</name>
        <dbReference type="ChEBI" id="CHEBI:23378"/>
    </cofactor>
    <text evidence="8">Binds 1 copper ion per subunit.</text>
</comment>
<evidence type="ECO:0000313" key="11">
    <source>
        <dbReference type="EMBL" id="SNX72383.1"/>
    </source>
</evidence>
<sequence>MQKPIFTAAIASLLLAGVAGAATHEVTMRNTGADGAMVFEPAFVAAQPGDTITFVATDKGHNAETIKGMHPEAAEPFKGKMGKDISVTLTEEGLYGVKCAPHFSMGMVALIQVGQPVNRAEIEAAPMKGQAKQRFAPLLAQVAD</sequence>
<feature type="binding site" evidence="8">
    <location>
        <position position="61"/>
    </location>
    <ligand>
        <name>Cu cation</name>
        <dbReference type="ChEBI" id="CHEBI:23378"/>
    </ligand>
</feature>
<protein>
    <recommendedName>
        <fullName evidence="7">Pseudoazurin</fullName>
    </recommendedName>
</protein>
<dbReference type="InterPro" id="IPR002386">
    <property type="entry name" value="Amicyanin/Pseudoazurin"/>
</dbReference>
<dbReference type="GO" id="GO:0009055">
    <property type="term" value="F:electron transfer activity"/>
    <property type="evidence" value="ECO:0007669"/>
    <property type="project" value="InterPro"/>
</dbReference>
<dbReference type="NCBIfam" id="TIGR02375">
    <property type="entry name" value="pseudoazurin"/>
    <property type="match status" value="1"/>
</dbReference>
<keyword evidence="6 8" id="KW-0186">Copper</keyword>
<dbReference type="GO" id="GO:0005507">
    <property type="term" value="F:copper ion binding"/>
    <property type="evidence" value="ECO:0007669"/>
    <property type="project" value="UniProtKB-UniRule"/>
</dbReference>
<dbReference type="SUPFAM" id="SSF49503">
    <property type="entry name" value="Cupredoxins"/>
    <property type="match status" value="1"/>
</dbReference>
<keyword evidence="9" id="KW-0732">Signal</keyword>
<keyword evidence="5" id="KW-0249">Electron transport</keyword>
<dbReference type="RefSeq" id="WP_097031055.1">
    <property type="nucleotide sequence ID" value="NZ_OAOQ01000012.1"/>
</dbReference>
<evidence type="ECO:0000256" key="7">
    <source>
        <dbReference type="NCBIfam" id="TIGR02375"/>
    </source>
</evidence>
<evidence type="ECO:0000256" key="6">
    <source>
        <dbReference type="ARBA" id="ARBA00023008"/>
    </source>
</evidence>
<dbReference type="InterPro" id="IPR001235">
    <property type="entry name" value="Copper_blue_Plastocyanin"/>
</dbReference>
<feature type="chain" id="PRO_5013126131" description="Pseudoazurin" evidence="9">
    <location>
        <begin position="22"/>
        <end position="144"/>
    </location>
</feature>
<dbReference type="InterPro" id="IPR008972">
    <property type="entry name" value="Cupredoxin"/>
</dbReference>
<keyword evidence="12" id="KW-1185">Reference proteome</keyword>
<dbReference type="OrthoDB" id="7510199at2"/>
<dbReference type="Gene3D" id="2.60.40.420">
    <property type="entry name" value="Cupredoxins - blue copper proteins"/>
    <property type="match status" value="1"/>
</dbReference>
<keyword evidence="4" id="KW-0574">Periplasm</keyword>
<evidence type="ECO:0000256" key="8">
    <source>
        <dbReference type="PIRSR" id="PIRSR602386-1"/>
    </source>
</evidence>
<evidence type="ECO:0000256" key="5">
    <source>
        <dbReference type="ARBA" id="ARBA00022982"/>
    </source>
</evidence>
<dbReference type="AlphaFoldDB" id="A0A285CZL1"/>
<evidence type="ECO:0000313" key="12">
    <source>
        <dbReference type="Proteomes" id="UP000219467"/>
    </source>
</evidence>
<name>A0A285CZL1_9RHOB</name>
<gene>
    <name evidence="11" type="ORF">SAMN05878503_11253</name>
</gene>
<dbReference type="GO" id="GO:0042597">
    <property type="term" value="C:periplasmic space"/>
    <property type="evidence" value="ECO:0007669"/>
    <property type="project" value="UniProtKB-SubCell"/>
</dbReference>
<dbReference type="CDD" id="cd04218">
    <property type="entry name" value="Pseudoazurin"/>
    <property type="match status" value="1"/>
</dbReference>
<evidence type="ECO:0000259" key="10">
    <source>
        <dbReference type="Pfam" id="PF00127"/>
    </source>
</evidence>
<evidence type="ECO:0000256" key="2">
    <source>
        <dbReference type="ARBA" id="ARBA00022448"/>
    </source>
</evidence>
<keyword evidence="3 8" id="KW-0479">Metal-binding</keyword>
<evidence type="ECO:0000256" key="9">
    <source>
        <dbReference type="SAM" id="SignalP"/>
    </source>
</evidence>
<organism evidence="11 12">
    <name type="scientific">Cereibacter ovatus</name>
    <dbReference type="NCBI Taxonomy" id="439529"/>
    <lineage>
        <taxon>Bacteria</taxon>
        <taxon>Pseudomonadati</taxon>
        <taxon>Pseudomonadota</taxon>
        <taxon>Alphaproteobacteria</taxon>
        <taxon>Rhodobacterales</taxon>
        <taxon>Paracoccaceae</taxon>
        <taxon>Cereibacter</taxon>
    </lineage>
</organism>
<feature type="binding site" evidence="8">
    <location>
        <position position="99"/>
    </location>
    <ligand>
        <name>Cu cation</name>
        <dbReference type="ChEBI" id="CHEBI:23378"/>
    </ligand>
</feature>